<keyword evidence="3" id="KW-0560">Oxidoreductase</keyword>
<evidence type="ECO:0008006" key="6">
    <source>
        <dbReference type="Google" id="ProtNLM"/>
    </source>
</evidence>
<name>A0A9P9E628_9HYPO</name>
<keyword evidence="1" id="KW-0285">Flavoprotein</keyword>
<evidence type="ECO:0000256" key="3">
    <source>
        <dbReference type="ARBA" id="ARBA00023002"/>
    </source>
</evidence>
<dbReference type="GO" id="GO:0050661">
    <property type="term" value="F:NADP binding"/>
    <property type="evidence" value="ECO:0007669"/>
    <property type="project" value="InterPro"/>
</dbReference>
<dbReference type="EMBL" id="JAGMUU010000019">
    <property type="protein sequence ID" value="KAH7131743.1"/>
    <property type="molecule type" value="Genomic_DNA"/>
</dbReference>
<dbReference type="Gene3D" id="3.50.50.60">
    <property type="entry name" value="FAD/NAD(P)-binding domain"/>
    <property type="match status" value="1"/>
</dbReference>
<dbReference type="GO" id="GO:0004499">
    <property type="term" value="F:N,N-dimethylaniline monooxygenase activity"/>
    <property type="evidence" value="ECO:0007669"/>
    <property type="project" value="InterPro"/>
</dbReference>
<dbReference type="OrthoDB" id="74360at2759"/>
<protein>
    <recommendedName>
        <fullName evidence="6">Flavin-containing monooxygenase</fullName>
    </recommendedName>
</protein>
<dbReference type="InterPro" id="IPR036188">
    <property type="entry name" value="FAD/NAD-bd_sf"/>
</dbReference>
<dbReference type="InterPro" id="IPR050982">
    <property type="entry name" value="Auxin_biosynth/cation_transpt"/>
</dbReference>
<accession>A0A9P9E628</accession>
<evidence type="ECO:0000313" key="5">
    <source>
        <dbReference type="Proteomes" id="UP000717696"/>
    </source>
</evidence>
<dbReference type="InterPro" id="IPR020946">
    <property type="entry name" value="Flavin_mOase-like"/>
</dbReference>
<keyword evidence="5" id="KW-1185">Reference proteome</keyword>
<keyword evidence="2" id="KW-0274">FAD</keyword>
<evidence type="ECO:0000256" key="2">
    <source>
        <dbReference type="ARBA" id="ARBA00022827"/>
    </source>
</evidence>
<dbReference type="PANTHER" id="PTHR43539">
    <property type="entry name" value="FLAVIN-BINDING MONOOXYGENASE-LIKE PROTEIN (AFU_ORTHOLOGUE AFUA_4G09220)"/>
    <property type="match status" value="1"/>
</dbReference>
<dbReference type="SUPFAM" id="SSF51905">
    <property type="entry name" value="FAD/NAD(P)-binding domain"/>
    <property type="match status" value="1"/>
</dbReference>
<dbReference type="GO" id="GO:0050660">
    <property type="term" value="F:flavin adenine dinucleotide binding"/>
    <property type="evidence" value="ECO:0007669"/>
    <property type="project" value="InterPro"/>
</dbReference>
<gene>
    <name evidence="4" type="ORF">B0J13DRAFT_587954</name>
</gene>
<evidence type="ECO:0000256" key="1">
    <source>
        <dbReference type="ARBA" id="ARBA00022630"/>
    </source>
</evidence>
<reference evidence="4" key="1">
    <citation type="journal article" date="2021" name="Nat. Commun.">
        <title>Genetic determinants of endophytism in the Arabidopsis root mycobiome.</title>
        <authorList>
            <person name="Mesny F."/>
            <person name="Miyauchi S."/>
            <person name="Thiergart T."/>
            <person name="Pickel B."/>
            <person name="Atanasova L."/>
            <person name="Karlsson M."/>
            <person name="Huettel B."/>
            <person name="Barry K.W."/>
            <person name="Haridas S."/>
            <person name="Chen C."/>
            <person name="Bauer D."/>
            <person name="Andreopoulos W."/>
            <person name="Pangilinan J."/>
            <person name="LaButti K."/>
            <person name="Riley R."/>
            <person name="Lipzen A."/>
            <person name="Clum A."/>
            <person name="Drula E."/>
            <person name="Henrissat B."/>
            <person name="Kohler A."/>
            <person name="Grigoriev I.V."/>
            <person name="Martin F.M."/>
            <person name="Hacquard S."/>
        </authorList>
    </citation>
    <scope>NUCLEOTIDE SEQUENCE</scope>
    <source>
        <strain evidence="4">MPI-CAGE-AT-0021</strain>
    </source>
</reference>
<organism evidence="4 5">
    <name type="scientific">Dactylonectria estremocensis</name>
    <dbReference type="NCBI Taxonomy" id="1079267"/>
    <lineage>
        <taxon>Eukaryota</taxon>
        <taxon>Fungi</taxon>
        <taxon>Dikarya</taxon>
        <taxon>Ascomycota</taxon>
        <taxon>Pezizomycotina</taxon>
        <taxon>Sordariomycetes</taxon>
        <taxon>Hypocreomycetidae</taxon>
        <taxon>Hypocreales</taxon>
        <taxon>Nectriaceae</taxon>
        <taxon>Dactylonectria</taxon>
    </lineage>
</organism>
<dbReference type="PANTHER" id="PTHR43539:SF68">
    <property type="entry name" value="FLAVIN-BINDING MONOOXYGENASE-LIKE PROTEIN (AFU_ORTHOLOGUE AFUA_4G09220)"/>
    <property type="match status" value="1"/>
</dbReference>
<dbReference type="Pfam" id="PF00743">
    <property type="entry name" value="FMO-like"/>
    <property type="match status" value="1"/>
</dbReference>
<sequence>MSSLAKLSCSLPSGLVPDYADAENVAAGFTSKFTSLDMPILAEDVVWRDLFALTGSARTFYGAEACFNLWGKLTRKSVAGHFKYQPGSGRTVKVGTDSSWVEGVYTFQADTTPKRDCVAILSLTYIKGEWKIWVIRTVLDQLHGHPNVDHKELGPNAAELNPPMKGQRGNELRLDCAIIGAGQAGLSVAGRLAALGVSYVVLEKNKAIGDNWSLRYKSTKPHLPFDRTFPDSYREFLTKYDLSKGYKDWVNKYGINVWLDSTLQSGQWQGEEGLWRLKVRKEGQDLEITAAHVVMAVGAGCQIPVMPKYPGSELFRGKILHSGEYHSPEAWKGKKGIVVGTANTGHDVAEDMLTAGLSSVTMIQRSPTYVLPAEYYKIVLDKLYNASVETKVADTLSYTNPLGVNRLISKGILNEMAKSDPDRFDRLEQAGFKLIRYGDIIYQLCERFGGHYMDVGASTKIANGLIKVKSDASIVQYYEKGVIFDDGSRIESNLIVYATGFVGNMRQSVKDFFGEDVASRVEDFWGVDHEGEIKGAFRPSGHPHLWLHGGTCGQARYFSRFIALQIRAELDGTPLL</sequence>
<comment type="caution">
    <text evidence="4">The sequence shown here is derived from an EMBL/GenBank/DDBJ whole genome shotgun (WGS) entry which is preliminary data.</text>
</comment>
<proteinExistence type="predicted"/>
<evidence type="ECO:0000313" key="4">
    <source>
        <dbReference type="EMBL" id="KAH7131743.1"/>
    </source>
</evidence>
<dbReference type="AlphaFoldDB" id="A0A9P9E628"/>
<dbReference type="Proteomes" id="UP000717696">
    <property type="component" value="Unassembled WGS sequence"/>
</dbReference>